<dbReference type="InterPro" id="IPR027470">
    <property type="entry name" value="Cation_efflux_CTD"/>
</dbReference>
<dbReference type="SUPFAM" id="SSF160240">
    <property type="entry name" value="Cation efflux protein cytoplasmic domain-like"/>
    <property type="match status" value="1"/>
</dbReference>
<dbReference type="SUPFAM" id="SSF161111">
    <property type="entry name" value="Cation efflux protein transmembrane domain-like"/>
    <property type="match status" value="1"/>
</dbReference>
<evidence type="ECO:0000256" key="1">
    <source>
        <dbReference type="ARBA" id="ARBA00004141"/>
    </source>
</evidence>
<dbReference type="InterPro" id="IPR036837">
    <property type="entry name" value="Cation_efflux_CTD_sf"/>
</dbReference>
<feature type="transmembrane region" description="Helical" evidence="7">
    <location>
        <begin position="106"/>
        <end position="126"/>
    </location>
</feature>
<dbReference type="Gene3D" id="3.30.70.1350">
    <property type="entry name" value="Cation efflux protein, cytoplasmic domain"/>
    <property type="match status" value="1"/>
</dbReference>
<dbReference type="EMBL" id="JAMXLY010000008">
    <property type="protein sequence ID" value="MCO6024908.1"/>
    <property type="molecule type" value="Genomic_DNA"/>
</dbReference>
<evidence type="ECO:0000256" key="7">
    <source>
        <dbReference type="SAM" id="Phobius"/>
    </source>
</evidence>
<proteinExistence type="inferred from homology"/>
<comment type="subcellular location">
    <subcellularLocation>
        <location evidence="1">Membrane</location>
        <topology evidence="1">Multi-pass membrane protein</topology>
    </subcellularLocation>
</comment>
<feature type="transmembrane region" description="Helical" evidence="7">
    <location>
        <begin position="34"/>
        <end position="55"/>
    </location>
</feature>
<evidence type="ECO:0000256" key="5">
    <source>
        <dbReference type="ARBA" id="ARBA00022989"/>
    </source>
</evidence>
<dbReference type="PANTHER" id="PTHR43840:SF15">
    <property type="entry name" value="MITOCHONDRIAL METAL TRANSPORTER 1-RELATED"/>
    <property type="match status" value="1"/>
</dbReference>
<gene>
    <name evidence="10" type="ORF">NG821_03445</name>
</gene>
<keyword evidence="6 7" id="KW-0472">Membrane</keyword>
<dbReference type="RefSeq" id="WP_252760270.1">
    <property type="nucleotide sequence ID" value="NZ_JAMXLY010000008.1"/>
</dbReference>
<dbReference type="PANTHER" id="PTHR43840">
    <property type="entry name" value="MITOCHONDRIAL METAL TRANSPORTER 1-RELATED"/>
    <property type="match status" value="1"/>
</dbReference>
<sequence>MTSKKKAALTSIIAAVFLTTMKFIVGILTSSMGIISEALHSLLDLLAAVITFVSVSISDKPADKEHQYGHGKIENLSAFFESILLVITCVWIIYEAISRLISGNTAIRVTVWSYLVVLTAMAVDIGRSRMLFKVAKRDNSQALEADAIHFSTDILSSGVVLLGLICANFGYHKADAISALGVAVIVLGISYRLGKRAIDVLLDKVPDGLTEKVESRLKSNKDIVCYHDLKIRVAGPDTFVEVNVHIHPHTDLETAHCICSRIEKDIASLIPRCTTVVHAEPDE</sequence>
<dbReference type="Proteomes" id="UP001204015">
    <property type="component" value="Unassembled WGS sequence"/>
</dbReference>
<evidence type="ECO:0000259" key="9">
    <source>
        <dbReference type="Pfam" id="PF16916"/>
    </source>
</evidence>
<dbReference type="InterPro" id="IPR027469">
    <property type="entry name" value="Cation_efflux_TMD_sf"/>
</dbReference>
<feature type="transmembrane region" description="Helical" evidence="7">
    <location>
        <begin position="76"/>
        <end position="94"/>
    </location>
</feature>
<comment type="caution">
    <text evidence="10">The sequence shown here is derived from an EMBL/GenBank/DDBJ whole genome shotgun (WGS) entry which is preliminary data.</text>
</comment>
<evidence type="ECO:0000313" key="10">
    <source>
        <dbReference type="EMBL" id="MCO6024908.1"/>
    </source>
</evidence>
<protein>
    <submittedName>
        <fullName evidence="10">Cation diffusion facilitator family transporter</fullName>
    </submittedName>
</protein>
<dbReference type="InterPro" id="IPR058533">
    <property type="entry name" value="Cation_efflux_TM"/>
</dbReference>
<evidence type="ECO:0000256" key="2">
    <source>
        <dbReference type="ARBA" id="ARBA00008114"/>
    </source>
</evidence>
<feature type="domain" description="Cation efflux protein transmembrane" evidence="8">
    <location>
        <begin position="9"/>
        <end position="202"/>
    </location>
</feature>
<dbReference type="Pfam" id="PF01545">
    <property type="entry name" value="Cation_efflux"/>
    <property type="match status" value="1"/>
</dbReference>
<accession>A0ABT1BUY7</accession>
<evidence type="ECO:0000313" key="11">
    <source>
        <dbReference type="Proteomes" id="UP001204015"/>
    </source>
</evidence>
<keyword evidence="11" id="KW-1185">Reference proteome</keyword>
<dbReference type="Pfam" id="PF16916">
    <property type="entry name" value="ZT_dimer"/>
    <property type="match status" value="1"/>
</dbReference>
<feature type="transmembrane region" description="Helical" evidence="7">
    <location>
        <begin position="7"/>
        <end position="28"/>
    </location>
</feature>
<dbReference type="NCBIfam" id="TIGR01297">
    <property type="entry name" value="CDF"/>
    <property type="match status" value="1"/>
</dbReference>
<feature type="domain" description="Cation efflux protein cytoplasmic" evidence="9">
    <location>
        <begin position="208"/>
        <end position="281"/>
    </location>
</feature>
<keyword evidence="5 7" id="KW-1133">Transmembrane helix</keyword>
<reference evidence="10 11" key="1">
    <citation type="submission" date="2022-06" db="EMBL/GenBank/DDBJ databases">
        <title>A taxonomic note on the genus Prevotella: Description of four novel genera and emended description of the genera Hallella and Xylanibacter.</title>
        <authorList>
            <person name="Hitch T.C.A."/>
        </authorList>
    </citation>
    <scope>NUCLEOTIDE SEQUENCE [LARGE SCALE GENOMIC DNA]</scope>
    <source>
        <strain evidence="10 11">DSM 100619</strain>
    </source>
</reference>
<evidence type="ECO:0000256" key="4">
    <source>
        <dbReference type="ARBA" id="ARBA00022692"/>
    </source>
</evidence>
<dbReference type="Gene3D" id="1.20.1510.10">
    <property type="entry name" value="Cation efflux protein transmembrane domain"/>
    <property type="match status" value="1"/>
</dbReference>
<name>A0ABT1BUY7_9BACT</name>
<evidence type="ECO:0000256" key="6">
    <source>
        <dbReference type="ARBA" id="ARBA00023136"/>
    </source>
</evidence>
<organism evidence="10 11">
    <name type="scientific">Segatella cerevisiae</name>
    <dbReference type="NCBI Taxonomy" id="2053716"/>
    <lineage>
        <taxon>Bacteria</taxon>
        <taxon>Pseudomonadati</taxon>
        <taxon>Bacteroidota</taxon>
        <taxon>Bacteroidia</taxon>
        <taxon>Bacteroidales</taxon>
        <taxon>Prevotellaceae</taxon>
        <taxon>Segatella</taxon>
    </lineage>
</organism>
<feature type="transmembrane region" description="Helical" evidence="7">
    <location>
        <begin position="176"/>
        <end position="194"/>
    </location>
</feature>
<evidence type="ECO:0000256" key="3">
    <source>
        <dbReference type="ARBA" id="ARBA00022448"/>
    </source>
</evidence>
<comment type="similarity">
    <text evidence="2">Belongs to the cation diffusion facilitator (CDF) transporter (TC 2.A.4) family.</text>
</comment>
<keyword evidence="4 7" id="KW-0812">Transmembrane</keyword>
<evidence type="ECO:0000259" key="8">
    <source>
        <dbReference type="Pfam" id="PF01545"/>
    </source>
</evidence>
<feature type="transmembrane region" description="Helical" evidence="7">
    <location>
        <begin position="147"/>
        <end position="170"/>
    </location>
</feature>
<keyword evidence="3" id="KW-0813">Transport</keyword>
<dbReference type="InterPro" id="IPR050291">
    <property type="entry name" value="CDF_Transporter"/>
</dbReference>
<dbReference type="InterPro" id="IPR002524">
    <property type="entry name" value="Cation_efflux"/>
</dbReference>